<dbReference type="EMBL" id="JBJKFK010001759">
    <property type="protein sequence ID" value="KAL3312296.1"/>
    <property type="molecule type" value="Genomic_DNA"/>
</dbReference>
<evidence type="ECO:0000313" key="1">
    <source>
        <dbReference type="EMBL" id="KAL3312296.1"/>
    </source>
</evidence>
<dbReference type="AlphaFoldDB" id="A0ABD2Q0R3"/>
<comment type="caution">
    <text evidence="1">The sequence shown here is derived from an EMBL/GenBank/DDBJ whole genome shotgun (WGS) entry which is preliminary data.</text>
</comment>
<protein>
    <submittedName>
        <fullName evidence="1">Uncharacterized protein</fullName>
    </submittedName>
</protein>
<reference evidence="1 2" key="1">
    <citation type="submission" date="2024-11" db="EMBL/GenBank/DDBJ databases">
        <title>Adaptive evolution of stress response genes in parasites aligns with host niche diversity.</title>
        <authorList>
            <person name="Hahn C."/>
            <person name="Resl P."/>
        </authorList>
    </citation>
    <scope>NUCLEOTIDE SEQUENCE [LARGE SCALE GENOMIC DNA]</scope>
    <source>
        <strain evidence="1">EGGRZ-B1_66</strain>
        <tissue evidence="1">Body</tissue>
    </source>
</reference>
<accession>A0ABD2Q0R3</accession>
<proteinExistence type="predicted"/>
<gene>
    <name evidence="1" type="ORF">Ciccas_009113</name>
</gene>
<evidence type="ECO:0000313" key="2">
    <source>
        <dbReference type="Proteomes" id="UP001626550"/>
    </source>
</evidence>
<organism evidence="1 2">
    <name type="scientific">Cichlidogyrus casuarinus</name>
    <dbReference type="NCBI Taxonomy" id="1844966"/>
    <lineage>
        <taxon>Eukaryota</taxon>
        <taxon>Metazoa</taxon>
        <taxon>Spiralia</taxon>
        <taxon>Lophotrochozoa</taxon>
        <taxon>Platyhelminthes</taxon>
        <taxon>Monogenea</taxon>
        <taxon>Monopisthocotylea</taxon>
        <taxon>Dactylogyridea</taxon>
        <taxon>Ancyrocephalidae</taxon>
        <taxon>Cichlidogyrus</taxon>
    </lineage>
</organism>
<keyword evidence="2" id="KW-1185">Reference proteome</keyword>
<dbReference type="Proteomes" id="UP001626550">
    <property type="component" value="Unassembled WGS sequence"/>
</dbReference>
<sequence length="99" mass="11494">MTSFMLAKFLAWTDLPNTRIGRALFSAEQWRDFSSILDAFIGPYLDDHEEKATTKNLDNLNKTINKFLSLVKKTQIADKSDDVKQFIDIFLVQQKKDHI</sequence>
<name>A0ABD2Q0R3_9PLAT</name>